<dbReference type="InterPro" id="IPR037175">
    <property type="entry name" value="KFase_sf"/>
</dbReference>
<dbReference type="Pfam" id="PF04199">
    <property type="entry name" value="Cyclase"/>
    <property type="match status" value="1"/>
</dbReference>
<evidence type="ECO:0000313" key="2">
    <source>
        <dbReference type="Proteomes" id="UP000321367"/>
    </source>
</evidence>
<dbReference type="OrthoDB" id="9796085at2"/>
<dbReference type="GO" id="GO:0004061">
    <property type="term" value="F:arylformamidase activity"/>
    <property type="evidence" value="ECO:0007669"/>
    <property type="project" value="InterPro"/>
</dbReference>
<sequence length="275" mass="30576">MKSTVLKILVSFLFLVECNNNPSTSNDGLESKTGQGLEGKIIDLTHVFSEETIYWVTAKEFELEVVSKGKTDQGFYYSANNFATAEHGGTHIDAPIHFANNKQTVDEIPLENLIGNAIKIDVSENAIKNPDYLISIEDLKKWEKEQNMEIPQGAIVLLETGFSKFYPDKMKYLGTNERGEEAIKKLHFPGLAPEAANWLVENRNIHAIGLDTPSIDYGQSQTFESHIILLSKNIPAFENLTNLDKLPSKDFQIIALPMKIKGGSGAPLRIVAILN</sequence>
<dbReference type="AlphaFoldDB" id="A0A5C6ZUH3"/>
<proteinExistence type="predicted"/>
<comment type="caution">
    <text evidence="1">The sequence shown here is derived from an EMBL/GenBank/DDBJ whole genome shotgun (WGS) entry which is preliminary data.</text>
</comment>
<dbReference type="SUPFAM" id="SSF102198">
    <property type="entry name" value="Putative cyclase"/>
    <property type="match status" value="1"/>
</dbReference>
<dbReference type="RefSeq" id="WP_146931093.1">
    <property type="nucleotide sequence ID" value="NZ_CBCSHZ010000024.1"/>
</dbReference>
<protein>
    <submittedName>
        <fullName evidence="1">Cyclase family protein</fullName>
    </submittedName>
</protein>
<name>A0A5C6ZUH3_9FLAO</name>
<keyword evidence="2" id="KW-1185">Reference proteome</keyword>
<dbReference type="GO" id="GO:0019441">
    <property type="term" value="P:L-tryptophan catabolic process to kynurenine"/>
    <property type="evidence" value="ECO:0007669"/>
    <property type="project" value="InterPro"/>
</dbReference>
<accession>A0A5C6ZUH3</accession>
<reference evidence="1 2" key="1">
    <citation type="submission" date="2019-08" db="EMBL/GenBank/DDBJ databases">
        <title>Genome sequence of Gillisia hiemivivida IC154 (type strain).</title>
        <authorList>
            <person name="Bowman J.P."/>
        </authorList>
    </citation>
    <scope>NUCLEOTIDE SEQUENCE [LARGE SCALE GENOMIC DNA]</scope>
    <source>
        <strain evidence="1 2">IC154</strain>
    </source>
</reference>
<organism evidence="1 2">
    <name type="scientific">Gillisia hiemivivida</name>
    <dbReference type="NCBI Taxonomy" id="291190"/>
    <lineage>
        <taxon>Bacteria</taxon>
        <taxon>Pseudomonadati</taxon>
        <taxon>Bacteroidota</taxon>
        <taxon>Flavobacteriia</taxon>
        <taxon>Flavobacteriales</taxon>
        <taxon>Flavobacteriaceae</taxon>
        <taxon>Gillisia</taxon>
    </lineage>
</organism>
<dbReference type="PANTHER" id="PTHR31118:SF12">
    <property type="entry name" value="CYCLASE-LIKE PROTEIN 2"/>
    <property type="match status" value="1"/>
</dbReference>
<dbReference type="EMBL" id="VORY01000005">
    <property type="protein sequence ID" value="TXD94264.1"/>
    <property type="molecule type" value="Genomic_DNA"/>
</dbReference>
<dbReference type="InterPro" id="IPR007325">
    <property type="entry name" value="KFase/CYL"/>
</dbReference>
<evidence type="ECO:0000313" key="1">
    <source>
        <dbReference type="EMBL" id="TXD94264.1"/>
    </source>
</evidence>
<dbReference type="PANTHER" id="PTHR31118">
    <property type="entry name" value="CYCLASE-LIKE PROTEIN 2"/>
    <property type="match status" value="1"/>
</dbReference>
<gene>
    <name evidence="1" type="ORF">ES724_06335</name>
</gene>
<dbReference type="Proteomes" id="UP000321367">
    <property type="component" value="Unassembled WGS sequence"/>
</dbReference>
<dbReference type="Gene3D" id="3.50.30.50">
    <property type="entry name" value="Putative cyclase"/>
    <property type="match status" value="1"/>
</dbReference>